<dbReference type="OrthoDB" id="3358869at2759"/>
<dbReference type="InterPro" id="IPR013183">
    <property type="entry name" value="Hsk3-like"/>
</dbReference>
<dbReference type="Pfam" id="PF08227">
    <property type="entry name" value="DASH_Hsk3"/>
    <property type="match status" value="1"/>
</dbReference>
<dbReference type="PANTHER" id="PTHR28289">
    <property type="entry name" value="DASH COMPLEX SUBUNIT HSK3"/>
    <property type="match status" value="1"/>
</dbReference>
<dbReference type="GeneID" id="37037873"/>
<evidence type="ECO:0000313" key="3">
    <source>
        <dbReference type="Proteomes" id="UP000245783"/>
    </source>
</evidence>
<dbReference type="GO" id="GO:0042729">
    <property type="term" value="C:DASH complex"/>
    <property type="evidence" value="ECO:0007669"/>
    <property type="project" value="TreeGrafter"/>
</dbReference>
<proteinExistence type="predicted"/>
<accession>A0A316W8I3</accession>
<dbReference type="GO" id="GO:0051010">
    <property type="term" value="F:microtubule plus-end binding"/>
    <property type="evidence" value="ECO:0007669"/>
    <property type="project" value="TreeGrafter"/>
</dbReference>
<feature type="region of interest" description="Disordered" evidence="1">
    <location>
        <begin position="67"/>
        <end position="87"/>
    </location>
</feature>
<evidence type="ECO:0000313" key="2">
    <source>
        <dbReference type="EMBL" id="PWN43995.1"/>
    </source>
</evidence>
<dbReference type="EMBL" id="KZ819365">
    <property type="protein sequence ID" value="PWN43995.1"/>
    <property type="molecule type" value="Genomic_DNA"/>
</dbReference>
<organism evidence="2 3">
    <name type="scientific">Ceraceosorus guamensis</name>
    <dbReference type="NCBI Taxonomy" id="1522189"/>
    <lineage>
        <taxon>Eukaryota</taxon>
        <taxon>Fungi</taxon>
        <taxon>Dikarya</taxon>
        <taxon>Basidiomycota</taxon>
        <taxon>Ustilaginomycotina</taxon>
        <taxon>Exobasidiomycetes</taxon>
        <taxon>Ceraceosorales</taxon>
        <taxon>Ceraceosoraceae</taxon>
        <taxon>Ceraceosorus</taxon>
    </lineage>
</organism>
<dbReference type="PANTHER" id="PTHR28289:SF1">
    <property type="entry name" value="DASH COMPLEX SUBUNIT HSK3"/>
    <property type="match status" value="1"/>
</dbReference>
<name>A0A316W8I3_9BASI</name>
<dbReference type="InterPro" id="IPR042332">
    <property type="entry name" value="Hsk3"/>
</dbReference>
<dbReference type="AlphaFoldDB" id="A0A316W8I3"/>
<dbReference type="GO" id="GO:0008608">
    <property type="term" value="P:attachment of spindle microtubules to kinetochore"/>
    <property type="evidence" value="ECO:0007669"/>
    <property type="project" value="InterPro"/>
</dbReference>
<protein>
    <recommendedName>
        <fullName evidence="4">DASH complex subunit Hsk3 like-domain-containing protein</fullName>
    </recommendedName>
</protein>
<evidence type="ECO:0008006" key="4">
    <source>
        <dbReference type="Google" id="ProtNLM"/>
    </source>
</evidence>
<dbReference type="InParanoid" id="A0A316W8I3"/>
<evidence type="ECO:0000256" key="1">
    <source>
        <dbReference type="SAM" id="MobiDB-lite"/>
    </source>
</evidence>
<reference evidence="2 3" key="1">
    <citation type="journal article" date="2018" name="Mol. Biol. Evol.">
        <title>Broad Genomic Sampling Reveals a Smut Pathogenic Ancestry of the Fungal Clade Ustilaginomycotina.</title>
        <authorList>
            <person name="Kijpornyongpan T."/>
            <person name="Mondo S.J."/>
            <person name="Barry K."/>
            <person name="Sandor L."/>
            <person name="Lee J."/>
            <person name="Lipzen A."/>
            <person name="Pangilinan J."/>
            <person name="LaButti K."/>
            <person name="Hainaut M."/>
            <person name="Henrissat B."/>
            <person name="Grigoriev I.V."/>
            <person name="Spatafora J.W."/>
            <person name="Aime M.C."/>
        </authorList>
    </citation>
    <scope>NUCLEOTIDE SEQUENCE [LARGE SCALE GENOMIC DNA]</scope>
    <source>
        <strain evidence="2 3">MCA 4658</strain>
    </source>
</reference>
<dbReference type="RefSeq" id="XP_025371155.1">
    <property type="nucleotide sequence ID" value="XM_025516003.1"/>
</dbReference>
<gene>
    <name evidence="2" type="ORF">IE81DRAFT_346156</name>
</gene>
<dbReference type="Proteomes" id="UP000245783">
    <property type="component" value="Unassembled WGS sequence"/>
</dbReference>
<sequence length="87" mass="9251">MSTTTTKERHYAHLAARLNALSNNLANTHHHIGVAAEQAVYLRKLGASQGAVFMAALDQVDREGAAGYEDSQVQGTSDADATAQRKA</sequence>
<keyword evidence="3" id="KW-1185">Reference proteome</keyword>